<proteinExistence type="predicted"/>
<evidence type="ECO:0000313" key="3">
    <source>
        <dbReference type="Proteomes" id="UP000186950"/>
    </source>
</evidence>
<accession>A0A1U7M9V9</accession>
<dbReference type="Proteomes" id="UP000186950">
    <property type="component" value="Plasmid pSSP59"/>
</dbReference>
<dbReference type="Proteomes" id="UP000245702">
    <property type="component" value="Unassembled WGS sequence"/>
</dbReference>
<name>A0A1U7M9V9_9FIRM</name>
<dbReference type="EMBL" id="CP146992">
    <property type="protein sequence ID" value="WXA41869.1"/>
    <property type="molecule type" value="Genomic_DNA"/>
</dbReference>
<protein>
    <submittedName>
        <fullName evidence="2">Uncharacterized protein</fullName>
    </submittedName>
</protein>
<keyword evidence="2" id="KW-0614">Plasmid</keyword>
<reference evidence="2" key="2">
    <citation type="submission" date="2024-03" db="EMBL/GenBank/DDBJ databases">
        <title>Complete genome sequence of Sporomusa sphaeroides DSM 2875T isolated from mud of the Leine river and Sporomusa ovata DSM 2662T isolated from sugar beet leaf silage.</title>
        <authorList>
            <person name="Boeer T."/>
            <person name="Lueschen A."/>
            <person name="Daniel R."/>
            <person name="Poehlein A."/>
        </authorList>
    </citation>
    <scope>NUCLEOTIDE SEQUENCE</scope>
    <source>
        <strain evidence="2">DSM 2875</strain>
        <plasmid evidence="2">pSSP59</plasmid>
    </source>
</reference>
<keyword evidence="4" id="KW-1185">Reference proteome</keyword>
<gene>
    <name evidence="2" type="ORF">SPSPH_046810</name>
    <name evidence="1" type="ORF">SSPH_04261</name>
</gene>
<sequence>MLGNTDEEYEIEHLQTSTGIVFELEKDTELPNGDKVNVIRITKGKDSNSYIVTVQRGLPPFHIVVYNPAYVFFDVSVTLD</sequence>
<dbReference type="EMBL" id="FCOW01000038">
    <property type="protein sequence ID" value="CVK21569.1"/>
    <property type="molecule type" value="Genomic_DNA"/>
</dbReference>
<evidence type="ECO:0000313" key="4">
    <source>
        <dbReference type="Proteomes" id="UP000245702"/>
    </source>
</evidence>
<geneLocation type="plasmid" evidence="2 3">
    <name>pSSP59</name>
</geneLocation>
<dbReference type="AlphaFoldDB" id="A0A1U7M9V9"/>
<dbReference type="RefSeq" id="WP_075758154.1">
    <property type="nucleotide sequence ID" value="NZ_CP146992.1"/>
</dbReference>
<evidence type="ECO:0000313" key="2">
    <source>
        <dbReference type="EMBL" id="WXA41869.1"/>
    </source>
</evidence>
<reference evidence="1 4" key="1">
    <citation type="submission" date="2016-01" db="EMBL/GenBank/DDBJ databases">
        <authorList>
            <person name="Brown R."/>
        </authorList>
    </citation>
    <scope>NUCLEOTIDE SEQUENCE [LARGE SCALE GENOMIC DNA]</scope>
    <source>
        <strain evidence="1">Sporomusa sphaeroides DSM 2875</strain>
    </source>
</reference>
<dbReference type="KEGG" id="ssph:SPSPH_046810"/>
<organism evidence="2 3">
    <name type="scientific">Sporomusa sphaeroides DSM 2875</name>
    <dbReference type="NCBI Taxonomy" id="1337886"/>
    <lineage>
        <taxon>Bacteria</taxon>
        <taxon>Bacillati</taxon>
        <taxon>Bacillota</taxon>
        <taxon>Negativicutes</taxon>
        <taxon>Selenomonadales</taxon>
        <taxon>Sporomusaceae</taxon>
        <taxon>Sporomusa</taxon>
    </lineage>
</organism>
<evidence type="ECO:0000313" key="1">
    <source>
        <dbReference type="EMBL" id="CVK21569.1"/>
    </source>
</evidence>